<dbReference type="EMBL" id="CAJPDQ010000034">
    <property type="protein sequence ID" value="CAF9929959.1"/>
    <property type="molecule type" value="Genomic_DNA"/>
</dbReference>
<feature type="region of interest" description="Disordered" evidence="1">
    <location>
        <begin position="72"/>
        <end position="91"/>
    </location>
</feature>
<feature type="region of interest" description="Disordered" evidence="1">
    <location>
        <begin position="217"/>
        <end position="245"/>
    </location>
</feature>
<evidence type="ECO:0000256" key="1">
    <source>
        <dbReference type="SAM" id="MobiDB-lite"/>
    </source>
</evidence>
<feature type="region of interest" description="Disordered" evidence="1">
    <location>
        <begin position="267"/>
        <end position="315"/>
    </location>
</feature>
<organism evidence="2 3">
    <name type="scientific">Gomphillus americanus</name>
    <dbReference type="NCBI Taxonomy" id="1940652"/>
    <lineage>
        <taxon>Eukaryota</taxon>
        <taxon>Fungi</taxon>
        <taxon>Dikarya</taxon>
        <taxon>Ascomycota</taxon>
        <taxon>Pezizomycotina</taxon>
        <taxon>Lecanoromycetes</taxon>
        <taxon>OSLEUM clade</taxon>
        <taxon>Ostropomycetidae</taxon>
        <taxon>Ostropales</taxon>
        <taxon>Graphidaceae</taxon>
        <taxon>Gomphilloideae</taxon>
        <taxon>Gomphillus</taxon>
    </lineage>
</organism>
<sequence>MVFSSIISRALQFETAGPSDLHERQTLLDTKVEQIFSHIENRARHNSLADDNSLEHIFPIGLNHAIGPVSHRMVKRSGSPPKRPSDVDRQQHATKIVTLGLSDRSRPSKVPPAPPSNLQKSPEKDQNAPGVSRSSISSKVQDARRAQTLELLDTSGPSRIPLVPMSAKQQSPHGDQTASKASGSPFSSSKIATLSRIQQSSNLSQDRDGKMVPEGSEFLQRSKSSDILKEQSRDPPVGWNTGIPPASVRAVTRSTISALSALLEHARNAKDGASSSRTSPRSRLDIKEPKQSADPPKTDPKLPSQPLQASSSMDVTGIPSGLAKIKVTGDKTGGLYERLERGASFAGPYSGAYFRHISMIGSPRAPLSRPPGLPKPLRVPRPPTKT</sequence>
<feature type="region of interest" description="Disordered" evidence="1">
    <location>
        <begin position="363"/>
        <end position="386"/>
    </location>
</feature>
<reference evidence="2" key="1">
    <citation type="submission" date="2021-03" db="EMBL/GenBank/DDBJ databases">
        <authorList>
            <person name="Tagirdzhanova G."/>
        </authorList>
    </citation>
    <scope>NUCLEOTIDE SEQUENCE</scope>
</reference>
<accession>A0A8H3FSU0</accession>
<evidence type="ECO:0000313" key="2">
    <source>
        <dbReference type="EMBL" id="CAF9929959.1"/>
    </source>
</evidence>
<feature type="compositionally biased region" description="Basic and acidic residues" evidence="1">
    <location>
        <begin position="282"/>
        <end position="300"/>
    </location>
</feature>
<name>A0A8H3FSU0_9LECA</name>
<feature type="compositionally biased region" description="Polar residues" evidence="1">
    <location>
        <begin position="167"/>
        <end position="177"/>
    </location>
</feature>
<feature type="compositionally biased region" description="Pro residues" evidence="1">
    <location>
        <begin position="368"/>
        <end position="386"/>
    </location>
</feature>
<feature type="compositionally biased region" description="Polar residues" evidence="1">
    <location>
        <begin position="305"/>
        <end position="314"/>
    </location>
</feature>
<dbReference type="AlphaFoldDB" id="A0A8H3FSU0"/>
<evidence type="ECO:0000313" key="3">
    <source>
        <dbReference type="Proteomes" id="UP000664169"/>
    </source>
</evidence>
<keyword evidence="3" id="KW-1185">Reference proteome</keyword>
<feature type="compositionally biased region" description="Basic and acidic residues" evidence="1">
    <location>
        <begin position="223"/>
        <end position="233"/>
    </location>
</feature>
<protein>
    <submittedName>
        <fullName evidence="2">Uncharacterized protein</fullName>
    </submittedName>
</protein>
<feature type="region of interest" description="Disordered" evidence="1">
    <location>
        <begin position="98"/>
        <end position="190"/>
    </location>
</feature>
<dbReference type="Proteomes" id="UP000664169">
    <property type="component" value="Unassembled WGS sequence"/>
</dbReference>
<comment type="caution">
    <text evidence="2">The sequence shown here is derived from an EMBL/GenBank/DDBJ whole genome shotgun (WGS) entry which is preliminary data.</text>
</comment>
<gene>
    <name evidence="2" type="ORF">GOMPHAMPRED_005525</name>
</gene>
<feature type="compositionally biased region" description="Low complexity" evidence="1">
    <location>
        <begin position="178"/>
        <end position="190"/>
    </location>
</feature>
<proteinExistence type="predicted"/>